<protein>
    <submittedName>
        <fullName evidence="3">Uncharacterized protein</fullName>
    </submittedName>
</protein>
<evidence type="ECO:0000313" key="3">
    <source>
        <dbReference type="EMBL" id="TFY72530.1"/>
    </source>
</evidence>
<feature type="region of interest" description="Disordered" evidence="2">
    <location>
        <begin position="640"/>
        <end position="669"/>
    </location>
</feature>
<dbReference type="Proteomes" id="UP000298327">
    <property type="component" value="Unassembled WGS sequence"/>
</dbReference>
<sequence length="669" mass="76617">MSYSSHYQSQSFNTGSRVSSDEHTVEKLMSAASLFEPPLRTISLRILPKDSKSRRRRPTVMTGDGLVDAEEFWTSAIEALEHAKEQTERWKSFWKNQKIAAGLLRGRTRKEIRDCYSRSEKEAVLQVKGQLNENQQNSYISRIQGSRQPYVYVQVNHAKPVIRLRALVAYRRGPTSMRSNYKLLKYRGVLMSVYAEHGPFEMVSLHRRCGVSFFACALTSKTISATSHQDMPQSLYGQCTGKSRRHSLTDGQSDCTPMLRAFLILTLPSLLLPRDNQHLSQYPIPMARTRSRPTRWQAGPRRLDASTSGQDRPRCQIKVLVSAPVDEKKRKELRVAYLRRKIEESKRRIERLKKLLAYWLELREHVILLLDVRLVSLILVNCDFYGNWSLSVSYRPRTLLSSSRTTTLDDECRDLRAPGGTALKVRVRPEEAGGAAGGRLAYTTSFDLSLIHDLKGSIDEKPLRLPRPFLKHLTPLLLLRNAFLVSISFDRGHRRSCDHSAAPPVRPVFGYLSFCHHQLRGRAESHPDGVLAGVPPAHLGVDKFTSQARFRAAQANAMKKFYHGYTQFLYDLVCRRSRELRNAMQRQIDQYSSEVQFLDVWRFSEHLPLVALKGAREVEMMTDAIDLWFPRLRFVRKDRGTSTSSAPLPLVATDSNTDRAPRSRSRRHN</sequence>
<dbReference type="OrthoDB" id="10616703at2759"/>
<reference evidence="3 4" key="1">
    <citation type="submission" date="2019-02" db="EMBL/GenBank/DDBJ databases">
        <title>Genome sequencing of the rare red list fungi Dentipellis fragilis.</title>
        <authorList>
            <person name="Buettner E."/>
            <person name="Kellner H."/>
        </authorList>
    </citation>
    <scope>NUCLEOTIDE SEQUENCE [LARGE SCALE GENOMIC DNA]</scope>
    <source>
        <strain evidence="3 4">DSM 105465</strain>
    </source>
</reference>
<dbReference type="AlphaFoldDB" id="A0A4Y9ZEF6"/>
<feature type="coiled-coil region" evidence="1">
    <location>
        <begin position="328"/>
        <end position="355"/>
    </location>
</feature>
<evidence type="ECO:0000256" key="1">
    <source>
        <dbReference type="SAM" id="Coils"/>
    </source>
</evidence>
<name>A0A4Y9ZEF6_9AGAM</name>
<accession>A0A4Y9ZEF6</accession>
<evidence type="ECO:0000256" key="2">
    <source>
        <dbReference type="SAM" id="MobiDB-lite"/>
    </source>
</evidence>
<dbReference type="EMBL" id="SEOQ01000012">
    <property type="protein sequence ID" value="TFY72530.1"/>
    <property type="molecule type" value="Genomic_DNA"/>
</dbReference>
<gene>
    <name evidence="3" type="ORF">EVG20_g458</name>
</gene>
<keyword evidence="4" id="KW-1185">Reference proteome</keyword>
<feature type="region of interest" description="Disordered" evidence="2">
    <location>
        <begin position="1"/>
        <end position="20"/>
    </location>
</feature>
<feature type="region of interest" description="Disordered" evidence="2">
    <location>
        <begin position="290"/>
        <end position="311"/>
    </location>
</feature>
<keyword evidence="1" id="KW-0175">Coiled coil</keyword>
<proteinExistence type="predicted"/>
<feature type="compositionally biased region" description="Polar residues" evidence="2">
    <location>
        <begin position="1"/>
        <end position="18"/>
    </location>
</feature>
<organism evidence="3 4">
    <name type="scientific">Dentipellis fragilis</name>
    <dbReference type="NCBI Taxonomy" id="205917"/>
    <lineage>
        <taxon>Eukaryota</taxon>
        <taxon>Fungi</taxon>
        <taxon>Dikarya</taxon>
        <taxon>Basidiomycota</taxon>
        <taxon>Agaricomycotina</taxon>
        <taxon>Agaricomycetes</taxon>
        <taxon>Russulales</taxon>
        <taxon>Hericiaceae</taxon>
        <taxon>Dentipellis</taxon>
    </lineage>
</organism>
<comment type="caution">
    <text evidence="3">The sequence shown here is derived from an EMBL/GenBank/DDBJ whole genome shotgun (WGS) entry which is preliminary data.</text>
</comment>
<evidence type="ECO:0000313" key="4">
    <source>
        <dbReference type="Proteomes" id="UP000298327"/>
    </source>
</evidence>